<keyword evidence="5" id="KW-0378">Hydrolase</keyword>
<dbReference type="AlphaFoldDB" id="A0A4Y8LW38"/>
<dbReference type="Pfam" id="PF00753">
    <property type="entry name" value="Lactamase_B"/>
    <property type="match status" value="1"/>
</dbReference>
<proteinExistence type="predicted"/>
<accession>A0A4Y8LW38</accession>
<dbReference type="GO" id="GO:0016787">
    <property type="term" value="F:hydrolase activity"/>
    <property type="evidence" value="ECO:0007669"/>
    <property type="project" value="UniProtKB-KW"/>
</dbReference>
<comment type="function">
    <text evidence="2">Counteracts the endogenous Pycsar antiviral defense system. Phosphodiesterase that enables metal-dependent hydrolysis of host cyclic nucleotide Pycsar defense signals such as cCMP and cUMP.</text>
</comment>
<evidence type="ECO:0000313" key="6">
    <source>
        <dbReference type="Proteomes" id="UP000297900"/>
    </source>
</evidence>
<reference evidence="5 6" key="1">
    <citation type="submission" date="2019-03" db="EMBL/GenBank/DDBJ databases">
        <title>Cohnella endophytica sp. nov., a novel endophytic bacterium isolated from bark of Sonneratia apetala.</title>
        <authorList>
            <person name="Tuo L."/>
        </authorList>
    </citation>
    <scope>NUCLEOTIDE SEQUENCE [LARGE SCALE GENOMIC DNA]</scope>
    <source>
        <strain evidence="5 6">CCTCC AB 208254</strain>
    </source>
</reference>
<evidence type="ECO:0000259" key="4">
    <source>
        <dbReference type="SMART" id="SM00849"/>
    </source>
</evidence>
<dbReference type="Gene3D" id="3.60.15.10">
    <property type="entry name" value="Ribonuclease Z/Hydroxyacylglutathione hydrolase-like"/>
    <property type="match status" value="1"/>
</dbReference>
<evidence type="ECO:0000256" key="1">
    <source>
        <dbReference type="ARBA" id="ARBA00034221"/>
    </source>
</evidence>
<comment type="catalytic activity">
    <reaction evidence="3">
        <text>3',5'-cyclic UMP + H2O = UMP + H(+)</text>
        <dbReference type="Rhea" id="RHEA:70575"/>
        <dbReference type="ChEBI" id="CHEBI:15377"/>
        <dbReference type="ChEBI" id="CHEBI:15378"/>
        <dbReference type="ChEBI" id="CHEBI:57865"/>
        <dbReference type="ChEBI" id="CHEBI:184387"/>
    </reaction>
    <physiologicalReaction direction="left-to-right" evidence="3">
        <dbReference type="Rhea" id="RHEA:70576"/>
    </physiologicalReaction>
</comment>
<dbReference type="PANTHER" id="PTHR42951">
    <property type="entry name" value="METALLO-BETA-LACTAMASE DOMAIN-CONTAINING"/>
    <property type="match status" value="1"/>
</dbReference>
<dbReference type="OrthoDB" id="9802248at2"/>
<dbReference type="RefSeq" id="WP_135153840.1">
    <property type="nucleotide sequence ID" value="NZ_SOMN01000034.1"/>
</dbReference>
<name>A0A4Y8LW38_9BACL</name>
<dbReference type="InterPro" id="IPR001279">
    <property type="entry name" value="Metallo-B-lactamas"/>
</dbReference>
<feature type="domain" description="Metallo-beta-lactamase" evidence="4">
    <location>
        <begin position="38"/>
        <end position="247"/>
    </location>
</feature>
<organism evidence="5 6">
    <name type="scientific">Cohnella luojiensis</name>
    <dbReference type="NCBI Taxonomy" id="652876"/>
    <lineage>
        <taxon>Bacteria</taxon>
        <taxon>Bacillati</taxon>
        <taxon>Bacillota</taxon>
        <taxon>Bacilli</taxon>
        <taxon>Bacillales</taxon>
        <taxon>Paenibacillaceae</taxon>
        <taxon>Cohnella</taxon>
    </lineage>
</organism>
<dbReference type="SUPFAM" id="SSF56281">
    <property type="entry name" value="Metallo-hydrolase/oxidoreductase"/>
    <property type="match status" value="1"/>
</dbReference>
<evidence type="ECO:0000256" key="2">
    <source>
        <dbReference type="ARBA" id="ARBA00034301"/>
    </source>
</evidence>
<keyword evidence="6" id="KW-1185">Reference proteome</keyword>
<dbReference type="Proteomes" id="UP000297900">
    <property type="component" value="Unassembled WGS sequence"/>
</dbReference>
<sequence length="279" mass="30936">METEMSYGSDYHFLPVTSLKSGVAHEVLPNIQSLTVQIVNVYFVGVPGEENWVLVDAGMPGSAESIINAAERRFGQKNSPKAIVLTHGHFDHVGSIIELIRYWKVPVYAHEAEFPYLTGKEAYLPADPSVGGIVARMSPWFPNEAIDIGSHLESLPSDGSIPYLPDWRWIHTEGHTRGHVSLFQDSTRALIAGDAFVTVKQESIYKVFMQELEISGPPKYFTTDWTAARESVAKLEALNPRIAVTGHGLAMEGELLSSSLRRLVSQFDQIALPDQGRYQ</sequence>
<dbReference type="InterPro" id="IPR036866">
    <property type="entry name" value="RibonucZ/Hydroxyglut_hydro"/>
</dbReference>
<gene>
    <name evidence="5" type="ORF">E2980_19125</name>
</gene>
<dbReference type="InterPro" id="IPR050855">
    <property type="entry name" value="NDM-1-like"/>
</dbReference>
<dbReference type="SMART" id="SM00849">
    <property type="entry name" value="Lactamase_B"/>
    <property type="match status" value="1"/>
</dbReference>
<comment type="caution">
    <text evidence="5">The sequence shown here is derived from an EMBL/GenBank/DDBJ whole genome shotgun (WGS) entry which is preliminary data.</text>
</comment>
<dbReference type="PANTHER" id="PTHR42951:SF17">
    <property type="entry name" value="METALLO-BETA-LACTAMASE DOMAIN-CONTAINING PROTEIN"/>
    <property type="match status" value="1"/>
</dbReference>
<comment type="catalytic activity">
    <reaction evidence="1">
        <text>3',5'-cyclic CMP + H2O = CMP + H(+)</text>
        <dbReference type="Rhea" id="RHEA:72675"/>
        <dbReference type="ChEBI" id="CHEBI:15377"/>
        <dbReference type="ChEBI" id="CHEBI:15378"/>
        <dbReference type="ChEBI" id="CHEBI:58003"/>
        <dbReference type="ChEBI" id="CHEBI:60377"/>
    </reaction>
    <physiologicalReaction direction="left-to-right" evidence="1">
        <dbReference type="Rhea" id="RHEA:72676"/>
    </physiologicalReaction>
</comment>
<evidence type="ECO:0000256" key="3">
    <source>
        <dbReference type="ARBA" id="ARBA00048505"/>
    </source>
</evidence>
<dbReference type="EMBL" id="SOMN01000034">
    <property type="protein sequence ID" value="TFE23464.1"/>
    <property type="molecule type" value="Genomic_DNA"/>
</dbReference>
<dbReference type="CDD" id="cd07721">
    <property type="entry name" value="yflN-like_MBL-fold"/>
    <property type="match status" value="1"/>
</dbReference>
<protein>
    <submittedName>
        <fullName evidence="5">MBL fold metallo-hydrolase</fullName>
    </submittedName>
</protein>
<evidence type="ECO:0000313" key="5">
    <source>
        <dbReference type="EMBL" id="TFE23464.1"/>
    </source>
</evidence>